<dbReference type="InterPro" id="IPR033739">
    <property type="entry name" value="M10A_MMP"/>
</dbReference>
<dbReference type="GeneTree" id="ENSGT00940000160903"/>
<dbReference type="InterPro" id="IPR000585">
    <property type="entry name" value="Hemopexin-like_dom"/>
</dbReference>
<feature type="binding site" evidence="21">
    <location>
        <position position="173"/>
    </location>
    <ligand>
        <name>Zn(2+)</name>
        <dbReference type="ChEBI" id="CHEBI:29105"/>
        <label>1</label>
    </ligand>
</feature>
<feature type="binding site" evidence="21">
    <location>
        <position position="175"/>
    </location>
    <ligand>
        <name>Zn(2+)</name>
        <dbReference type="ChEBI" id="CHEBI:29105"/>
        <label>1</label>
    </ligand>
</feature>
<keyword evidence="14" id="KW-0177">Collagen degradation</keyword>
<evidence type="ECO:0000256" key="23">
    <source>
        <dbReference type="PIRSR" id="PIRSR621190-5"/>
    </source>
</evidence>
<keyword evidence="9" id="KW-0677">Repeat</keyword>
<keyword evidence="8 25" id="KW-0732">Signal</keyword>
<evidence type="ECO:0000256" key="13">
    <source>
        <dbReference type="ARBA" id="ARBA00023049"/>
    </source>
</evidence>
<dbReference type="GO" id="GO:0030198">
    <property type="term" value="P:extracellular matrix organization"/>
    <property type="evidence" value="ECO:0007669"/>
    <property type="project" value="TreeGrafter"/>
</dbReference>
<evidence type="ECO:0000256" key="18">
    <source>
        <dbReference type="ARBA" id="ARBA00031807"/>
    </source>
</evidence>
<dbReference type="InterPro" id="IPR036365">
    <property type="entry name" value="PGBD-like_sf"/>
</dbReference>
<feature type="repeat" description="Hemopexin" evidence="24">
    <location>
        <begin position="375"/>
        <end position="423"/>
    </location>
</feature>
<dbReference type="GO" id="GO:0004222">
    <property type="term" value="F:metalloendopeptidase activity"/>
    <property type="evidence" value="ECO:0007669"/>
    <property type="project" value="InterPro"/>
</dbReference>
<dbReference type="GO" id="GO:0008270">
    <property type="term" value="F:zinc ion binding"/>
    <property type="evidence" value="ECO:0007669"/>
    <property type="project" value="InterPro"/>
</dbReference>
<keyword evidence="10" id="KW-0378">Hydrolase</keyword>
<feature type="binding site" evidence="21">
    <location>
        <position position="206"/>
    </location>
    <ligand>
        <name>Ca(2+)</name>
        <dbReference type="ChEBI" id="CHEBI:29108"/>
        <label>3</label>
    </ligand>
</feature>
<feature type="binding site" evidence="20">
    <location>
        <position position="223"/>
    </location>
    <ligand>
        <name>Zn(2+)</name>
        <dbReference type="ChEBI" id="CHEBI:29105"/>
        <label>2</label>
        <note>catalytic</note>
    </ligand>
</feature>
<comment type="cofactor">
    <cofactor evidence="21">
        <name>Zn(2+)</name>
        <dbReference type="ChEBI" id="CHEBI:29105"/>
    </cofactor>
    <text evidence="21">Binds 2 Zn(2+) ions per subunit.</text>
</comment>
<dbReference type="InterPro" id="IPR021190">
    <property type="entry name" value="Pept_M10A"/>
</dbReference>
<reference evidence="27" key="2">
    <citation type="submission" date="2025-08" db="UniProtKB">
        <authorList>
            <consortium name="Ensembl"/>
        </authorList>
    </citation>
    <scope>IDENTIFICATION</scope>
</reference>
<keyword evidence="11 20" id="KW-0862">Zinc</keyword>
<evidence type="ECO:0000259" key="26">
    <source>
        <dbReference type="SMART" id="SM00235"/>
    </source>
</evidence>
<dbReference type="Proteomes" id="UP000265120">
    <property type="component" value="Chromosome 4"/>
</dbReference>
<dbReference type="Gene3D" id="3.40.390.10">
    <property type="entry name" value="Collagenase (Catalytic Domain)"/>
    <property type="match status" value="1"/>
</dbReference>
<dbReference type="PANTHER" id="PTHR10201:SF165">
    <property type="entry name" value="COLLAGENASE 3"/>
    <property type="match status" value="1"/>
</dbReference>
<keyword evidence="28" id="KW-1185">Reference proteome</keyword>
<evidence type="ECO:0000256" key="9">
    <source>
        <dbReference type="ARBA" id="ARBA00022737"/>
    </source>
</evidence>
<evidence type="ECO:0000256" key="24">
    <source>
        <dbReference type="PROSITE-ProRule" id="PRU01011"/>
    </source>
</evidence>
<dbReference type="PRINTS" id="PR00138">
    <property type="entry name" value="MATRIXIN"/>
</dbReference>
<protein>
    <recommendedName>
        <fullName evidence="3">Collagenase 3</fullName>
    </recommendedName>
    <alternativeName>
        <fullName evidence="18">Matrix metalloproteinase-13</fullName>
    </alternativeName>
</protein>
<evidence type="ECO:0000313" key="27">
    <source>
        <dbReference type="Ensembl" id="ENSCSEP00000003786.1"/>
    </source>
</evidence>
<dbReference type="SUPFAM" id="SSF55486">
    <property type="entry name" value="Metalloproteases ('zincins'), catalytic domain"/>
    <property type="match status" value="1"/>
</dbReference>
<dbReference type="CDD" id="cd00094">
    <property type="entry name" value="HX"/>
    <property type="match status" value="1"/>
</dbReference>
<comment type="cofactor">
    <cofactor evidence="21">
        <name>Ca(2+)</name>
        <dbReference type="ChEBI" id="CHEBI:29108"/>
    </cofactor>
    <text evidence="21">Can bind about 5 Ca(2+) ions per subunit.</text>
</comment>
<dbReference type="InterPro" id="IPR024079">
    <property type="entry name" value="MetalloPept_cat_dom_sf"/>
</dbReference>
<feature type="binding site" description="in inhibited form" evidence="21">
    <location>
        <position position="96"/>
    </location>
    <ligand>
        <name>Zn(2+)</name>
        <dbReference type="ChEBI" id="CHEBI:29105"/>
        <label>2</label>
        <note>catalytic</note>
    </ligand>
</feature>
<dbReference type="SUPFAM" id="SSF47090">
    <property type="entry name" value="PGBD-like"/>
    <property type="match status" value="1"/>
</dbReference>
<evidence type="ECO:0000256" key="7">
    <source>
        <dbReference type="ARBA" id="ARBA00022723"/>
    </source>
</evidence>
<evidence type="ECO:0000256" key="1">
    <source>
        <dbReference type="ARBA" id="ARBA00004498"/>
    </source>
</evidence>
<feature type="binding site" evidence="20">
    <location>
        <position position="233"/>
    </location>
    <ligand>
        <name>Zn(2+)</name>
        <dbReference type="ChEBI" id="CHEBI:29105"/>
        <label>2</label>
        <note>catalytic</note>
    </ligand>
</feature>
<reference evidence="27 28" key="1">
    <citation type="journal article" date="2014" name="Nat. Genet.">
        <title>Whole-genome sequence of a flatfish provides insights into ZW sex chromosome evolution and adaptation to a benthic lifestyle.</title>
        <authorList>
            <person name="Chen S."/>
            <person name="Zhang G."/>
            <person name="Shao C."/>
            <person name="Huang Q."/>
            <person name="Liu G."/>
            <person name="Zhang P."/>
            <person name="Song W."/>
            <person name="An N."/>
            <person name="Chalopin D."/>
            <person name="Volff J.N."/>
            <person name="Hong Y."/>
            <person name="Li Q."/>
            <person name="Sha Z."/>
            <person name="Zhou H."/>
            <person name="Xie M."/>
            <person name="Yu Q."/>
            <person name="Liu Y."/>
            <person name="Xiang H."/>
            <person name="Wang N."/>
            <person name="Wu K."/>
            <person name="Yang C."/>
            <person name="Zhou Q."/>
            <person name="Liao X."/>
            <person name="Yang L."/>
            <person name="Hu Q."/>
            <person name="Zhang J."/>
            <person name="Meng L."/>
            <person name="Jin L."/>
            <person name="Tian Y."/>
            <person name="Lian J."/>
            <person name="Yang J."/>
            <person name="Miao G."/>
            <person name="Liu S."/>
            <person name="Liang Z."/>
            <person name="Yan F."/>
            <person name="Li Y."/>
            <person name="Sun B."/>
            <person name="Zhang H."/>
            <person name="Zhang J."/>
            <person name="Zhu Y."/>
            <person name="Du M."/>
            <person name="Zhao Y."/>
            <person name="Schartl M."/>
            <person name="Tang Q."/>
            <person name="Wang J."/>
        </authorList>
    </citation>
    <scope>NUCLEOTIDE SEQUENCE</scope>
</reference>
<keyword evidence="5" id="KW-0272">Extracellular matrix</keyword>
<sequence length="467" mass="52972">MELLWLWVPALVWVVLVEVAWTRAVDREPQPGPEDVELAENYLRKFYHFNPGGGRRRVRSASQLEEKMREMQNFFGLRETGRLNPETLEVMRTSRCGVPDVENFSFYPGKPKWSNSTITFTIAKYTPEIMREDVETSFRAALKLWSDAAPLKFLRVRDQSRADVVLSFTSRMHGDFSPFDGPGGVLAHAFQPGEGMGGDVHFDEDETWTTGSQGYSLSAVAAHELGHSLGLTHSRDPSAVMFPSYRYDSSTQRSLTMSDDDVHAIQTLYGKPSKNGNTQNIPSKCDPNVSFDAATMMGNNIIFFKNKSVWVRTTRSTYWNQLTEARGGEYFPGISSPVDAVVVFSPGHKYWVVEQPKKENGRPGSIYEYGFSPRVGQIDAAVHIGERGKTMFFTGEVYYRYDEKRRRMDPGYPRPIHTDWPGVPTRVNAAFRFHGSVFFLSGMKSYQFDLRKNQVVKVIPANSWLGC</sequence>
<keyword evidence="15" id="KW-0865">Zymogen</keyword>
<keyword evidence="17" id="KW-0325">Glycoprotein</keyword>
<dbReference type="InterPro" id="IPR001818">
    <property type="entry name" value="Pept_M10_metallopeptidase"/>
</dbReference>
<keyword evidence="4" id="KW-0964">Secreted</keyword>
<feature type="binding site" evidence="21">
    <location>
        <position position="381"/>
    </location>
    <ligand>
        <name>Ca(2+)</name>
        <dbReference type="ChEBI" id="CHEBI:29108"/>
        <label>5</label>
    </ligand>
</feature>
<evidence type="ECO:0000256" key="22">
    <source>
        <dbReference type="PIRSR" id="PIRSR621190-3"/>
    </source>
</evidence>
<dbReference type="SUPFAM" id="SSF50923">
    <property type="entry name" value="Hemopexin-like domain"/>
    <property type="match status" value="1"/>
</dbReference>
<evidence type="ECO:0000256" key="25">
    <source>
        <dbReference type="SAM" id="SignalP"/>
    </source>
</evidence>
<evidence type="ECO:0000256" key="15">
    <source>
        <dbReference type="ARBA" id="ARBA00023145"/>
    </source>
</evidence>
<dbReference type="AlphaFoldDB" id="A0A3P8USU7"/>
<dbReference type="GO" id="GO:0005615">
    <property type="term" value="C:extracellular space"/>
    <property type="evidence" value="ECO:0007669"/>
    <property type="project" value="TreeGrafter"/>
</dbReference>
<evidence type="ECO:0000256" key="14">
    <source>
        <dbReference type="ARBA" id="ARBA00023105"/>
    </source>
</evidence>
<feature type="binding site" evidence="21">
    <location>
        <position position="203"/>
    </location>
    <ligand>
        <name>Ca(2+)</name>
        <dbReference type="ChEBI" id="CHEBI:29108"/>
        <label>3</label>
    </ligand>
</feature>
<keyword evidence="6" id="KW-0645">Protease</keyword>
<evidence type="ECO:0000256" key="19">
    <source>
        <dbReference type="PIRSR" id="PIRSR001191-1"/>
    </source>
</evidence>
<dbReference type="InterPro" id="IPR018486">
    <property type="entry name" value="Hemopexin_CS"/>
</dbReference>
<keyword evidence="12 21" id="KW-0106">Calcium</keyword>
<dbReference type="FunFam" id="2.110.10.10:FF:000002">
    <property type="entry name" value="Matrix metallopeptidase 3"/>
    <property type="match status" value="1"/>
</dbReference>
<evidence type="ECO:0000256" key="12">
    <source>
        <dbReference type="ARBA" id="ARBA00022837"/>
    </source>
</evidence>
<evidence type="ECO:0000256" key="21">
    <source>
        <dbReference type="PIRSR" id="PIRSR621190-2"/>
    </source>
</evidence>
<evidence type="ECO:0000256" key="3">
    <source>
        <dbReference type="ARBA" id="ARBA00018037"/>
    </source>
</evidence>
<feature type="disulfide bond" evidence="22">
    <location>
        <begin position="285"/>
        <end position="467"/>
    </location>
</feature>
<dbReference type="Pfam" id="PF01471">
    <property type="entry name" value="PG_binding_1"/>
    <property type="match status" value="1"/>
</dbReference>
<feature type="binding site" evidence="21">
    <location>
        <position position="197"/>
    </location>
    <ligand>
        <name>Ca(2+)</name>
        <dbReference type="ChEBI" id="CHEBI:29108"/>
        <label>2</label>
    </ligand>
</feature>
<proteinExistence type="inferred from homology"/>
<dbReference type="PROSITE" id="PS00024">
    <property type="entry name" value="HEMOPEXIN"/>
    <property type="match status" value="1"/>
</dbReference>
<dbReference type="GO" id="GO:0030574">
    <property type="term" value="P:collagen catabolic process"/>
    <property type="evidence" value="ECO:0007669"/>
    <property type="project" value="UniProtKB-KW"/>
</dbReference>
<dbReference type="PANTHER" id="PTHR10201">
    <property type="entry name" value="MATRIX METALLOPROTEINASE"/>
    <property type="match status" value="1"/>
</dbReference>
<accession>A0A3P8USU7</accession>
<dbReference type="InParanoid" id="A0A3P8USU7"/>
<dbReference type="GO" id="GO:0031012">
    <property type="term" value="C:extracellular matrix"/>
    <property type="evidence" value="ECO:0007669"/>
    <property type="project" value="InterPro"/>
</dbReference>
<dbReference type="SMART" id="SM00235">
    <property type="entry name" value="ZnMc"/>
    <property type="match status" value="1"/>
</dbReference>
<comment type="subcellular location">
    <subcellularLocation>
        <location evidence="1">Secreted</location>
        <location evidence="1">Extracellular space</location>
        <location evidence="1">Extracellular matrix</location>
    </subcellularLocation>
</comment>
<feature type="domain" description="Peptidase metallopeptidase" evidence="26">
    <location>
        <begin position="109"/>
        <end position="271"/>
    </location>
</feature>
<feature type="chain" id="PRO_5018238849" description="Collagenase 3" evidence="25">
    <location>
        <begin position="23"/>
        <end position="467"/>
    </location>
</feature>
<evidence type="ECO:0000256" key="10">
    <source>
        <dbReference type="ARBA" id="ARBA00022801"/>
    </source>
</evidence>
<feature type="binding site" evidence="21">
    <location>
        <position position="188"/>
    </location>
    <ligand>
        <name>Zn(2+)</name>
        <dbReference type="ChEBI" id="CHEBI:29105"/>
        <label>1</label>
    </ligand>
</feature>
<feature type="short sequence motif" description="Cysteine switch" evidence="23">
    <location>
        <begin position="94"/>
        <end position="101"/>
    </location>
</feature>
<evidence type="ECO:0000256" key="5">
    <source>
        <dbReference type="ARBA" id="ARBA00022530"/>
    </source>
</evidence>
<evidence type="ECO:0000313" key="28">
    <source>
        <dbReference type="Proteomes" id="UP000265120"/>
    </source>
</evidence>
<evidence type="ECO:0000256" key="20">
    <source>
        <dbReference type="PIRSR" id="PIRSR001191-2"/>
    </source>
</evidence>
<evidence type="ECO:0000256" key="17">
    <source>
        <dbReference type="ARBA" id="ARBA00023180"/>
    </source>
</evidence>
<feature type="binding site" evidence="21">
    <location>
        <position position="241"/>
    </location>
    <ligand>
        <name>Zn(2+)</name>
        <dbReference type="ChEBI" id="CHEBI:29105"/>
        <label>2</label>
        <note>catalytic</note>
    </ligand>
</feature>
<name>A0A3P8USU7_CYNSE</name>
<dbReference type="SMART" id="SM00120">
    <property type="entry name" value="HX"/>
    <property type="match status" value="4"/>
</dbReference>
<keyword evidence="7 20" id="KW-0479">Metal-binding</keyword>
<comment type="similarity">
    <text evidence="2">Belongs to the peptidase M10A family.</text>
</comment>
<keyword evidence="13" id="KW-0482">Metalloprotease</keyword>
<dbReference type="InterPro" id="IPR006026">
    <property type="entry name" value="Peptidase_Metallo"/>
</dbReference>
<feature type="binding site" evidence="21">
    <location>
        <position position="201"/>
    </location>
    <ligand>
        <name>Zn(2+)</name>
        <dbReference type="ChEBI" id="CHEBI:29105"/>
        <label>1</label>
    </ligand>
</feature>
<dbReference type="PIRSF" id="PIRSF001191">
    <property type="entry name" value="Peptidase_M10A_matrix"/>
    <property type="match status" value="1"/>
</dbReference>
<dbReference type="InterPro" id="IPR018487">
    <property type="entry name" value="Hemopexin-like_repeat"/>
</dbReference>
<dbReference type="OMA" id="RTTYWNR"/>
<feature type="binding site" evidence="20">
    <location>
        <position position="227"/>
    </location>
    <ligand>
        <name>Zn(2+)</name>
        <dbReference type="ChEBI" id="CHEBI:29105"/>
        <label>2</label>
        <note>catalytic</note>
    </ligand>
</feature>
<reference evidence="27" key="3">
    <citation type="submission" date="2025-09" db="UniProtKB">
        <authorList>
            <consortium name="Ensembl"/>
        </authorList>
    </citation>
    <scope>IDENTIFICATION</scope>
</reference>
<evidence type="ECO:0000256" key="6">
    <source>
        <dbReference type="ARBA" id="ARBA00022670"/>
    </source>
</evidence>
<dbReference type="Pfam" id="PF00413">
    <property type="entry name" value="Peptidase_M10"/>
    <property type="match status" value="1"/>
</dbReference>
<evidence type="ECO:0000256" key="8">
    <source>
        <dbReference type="ARBA" id="ARBA00022729"/>
    </source>
</evidence>
<dbReference type="FunFam" id="3.40.390.10:FF:000007">
    <property type="entry name" value="Collagenase 3"/>
    <property type="match status" value="1"/>
</dbReference>
<dbReference type="Ensembl" id="ENSCSET00000003835.1">
    <property type="protein sequence ID" value="ENSCSEP00000003786.1"/>
    <property type="gene ID" value="ENSCSEG00000002462.1"/>
</dbReference>
<feature type="signal peptide" evidence="25">
    <location>
        <begin position="1"/>
        <end position="22"/>
    </location>
</feature>
<keyword evidence="16 22" id="KW-1015">Disulfide bond</keyword>
<feature type="binding site" evidence="21">
    <location>
        <position position="163"/>
    </location>
    <ligand>
        <name>Ca(2+)</name>
        <dbReference type="ChEBI" id="CHEBI:29108"/>
        <label>2</label>
    </ligand>
</feature>
<feature type="binding site" evidence="21">
    <location>
        <position position="181"/>
    </location>
    <ligand>
        <name>Ca(2+)</name>
        <dbReference type="ChEBI" id="CHEBI:29108"/>
        <label>3</label>
    </ligand>
</feature>
<evidence type="ECO:0000256" key="11">
    <source>
        <dbReference type="ARBA" id="ARBA00022833"/>
    </source>
</evidence>
<feature type="binding site" evidence="21">
    <location>
        <position position="199"/>
    </location>
    <ligand>
        <name>Ca(2+)</name>
        <dbReference type="ChEBI" id="CHEBI:29108"/>
        <label>2</label>
    </ligand>
</feature>
<dbReference type="InterPro" id="IPR036375">
    <property type="entry name" value="Hemopexin-like_dom_sf"/>
</dbReference>
<dbReference type="InterPro" id="IPR002477">
    <property type="entry name" value="Peptidoglycan-bd-like"/>
</dbReference>
<dbReference type="PROSITE" id="PS51642">
    <property type="entry name" value="HEMOPEXIN_2"/>
    <property type="match status" value="1"/>
</dbReference>
<evidence type="ECO:0000256" key="16">
    <source>
        <dbReference type="ARBA" id="ARBA00023157"/>
    </source>
</evidence>
<feature type="binding site" evidence="21">
    <location>
        <position position="180"/>
    </location>
    <ligand>
        <name>Ca(2+)</name>
        <dbReference type="ChEBI" id="CHEBI:29108"/>
        <label>3</label>
    </ligand>
</feature>
<dbReference type="CDD" id="cd04278">
    <property type="entry name" value="ZnMc_MMP"/>
    <property type="match status" value="1"/>
</dbReference>
<dbReference type="GO" id="GO:0006508">
    <property type="term" value="P:proteolysis"/>
    <property type="evidence" value="ECO:0007669"/>
    <property type="project" value="UniProtKB-KW"/>
</dbReference>
<feature type="active site" evidence="19">
    <location>
        <position position="224"/>
    </location>
</feature>
<evidence type="ECO:0000256" key="4">
    <source>
        <dbReference type="ARBA" id="ARBA00022525"/>
    </source>
</evidence>
<dbReference type="Gene3D" id="2.110.10.10">
    <property type="entry name" value="Hemopexin-like domain"/>
    <property type="match status" value="1"/>
</dbReference>
<dbReference type="Pfam" id="PF00045">
    <property type="entry name" value="Hemopexin"/>
    <property type="match status" value="1"/>
</dbReference>
<organism evidence="27 28">
    <name type="scientific">Cynoglossus semilaevis</name>
    <name type="common">Tongue sole</name>
    <dbReference type="NCBI Taxonomy" id="244447"/>
    <lineage>
        <taxon>Eukaryota</taxon>
        <taxon>Metazoa</taxon>
        <taxon>Chordata</taxon>
        <taxon>Craniata</taxon>
        <taxon>Vertebrata</taxon>
        <taxon>Euteleostomi</taxon>
        <taxon>Actinopterygii</taxon>
        <taxon>Neopterygii</taxon>
        <taxon>Teleostei</taxon>
        <taxon>Neoteleostei</taxon>
        <taxon>Acanthomorphata</taxon>
        <taxon>Carangaria</taxon>
        <taxon>Pleuronectiformes</taxon>
        <taxon>Pleuronectoidei</taxon>
        <taxon>Cynoglossidae</taxon>
        <taxon>Cynoglossinae</taxon>
        <taxon>Cynoglossus</taxon>
    </lineage>
</organism>
<feature type="binding site" evidence="21">
    <location>
        <position position="206"/>
    </location>
    <ligand>
        <name>Ca(2+)</name>
        <dbReference type="ChEBI" id="CHEBI:29108"/>
        <label>1</label>
    </ligand>
</feature>
<feature type="binding site" evidence="21">
    <location>
        <position position="292"/>
    </location>
    <ligand>
        <name>Ca(2+)</name>
        <dbReference type="ChEBI" id="CHEBI:29108"/>
        <label>4</label>
    </ligand>
</feature>
<feature type="binding site" evidence="21">
    <location>
        <position position="339"/>
    </location>
    <ligand>
        <name>Ca(2+)</name>
        <dbReference type="ChEBI" id="CHEBI:29108"/>
        <label>4</label>
    </ligand>
</feature>
<dbReference type="STRING" id="244447.ENSCSEP00000003786"/>
<evidence type="ECO:0000256" key="2">
    <source>
        <dbReference type="ARBA" id="ARBA00010370"/>
    </source>
</evidence>